<proteinExistence type="predicted"/>
<keyword evidence="3" id="KW-1185">Reference proteome</keyword>
<feature type="transmembrane region" description="Helical" evidence="1">
    <location>
        <begin position="52"/>
        <end position="74"/>
    </location>
</feature>
<protein>
    <submittedName>
        <fullName evidence="2">Uncharacterized protein</fullName>
    </submittedName>
</protein>
<organism evidence="2 3">
    <name type="scientific">Caldimonas mangrovi</name>
    <dbReference type="NCBI Taxonomy" id="2944811"/>
    <lineage>
        <taxon>Bacteria</taxon>
        <taxon>Pseudomonadati</taxon>
        <taxon>Pseudomonadota</taxon>
        <taxon>Betaproteobacteria</taxon>
        <taxon>Burkholderiales</taxon>
        <taxon>Sphaerotilaceae</taxon>
        <taxon>Caldimonas</taxon>
    </lineage>
</organism>
<gene>
    <name evidence="2" type="ORF">M8A51_15285</name>
</gene>
<dbReference type="RefSeq" id="WP_251779329.1">
    <property type="nucleotide sequence ID" value="NZ_JAMKFE010000008.1"/>
</dbReference>
<keyword evidence="1" id="KW-0472">Membrane</keyword>
<dbReference type="EMBL" id="JAMKFE010000008">
    <property type="protein sequence ID" value="MCM5680888.1"/>
    <property type="molecule type" value="Genomic_DNA"/>
</dbReference>
<feature type="transmembrane region" description="Helical" evidence="1">
    <location>
        <begin position="86"/>
        <end position="104"/>
    </location>
</feature>
<dbReference type="Proteomes" id="UP001165541">
    <property type="component" value="Unassembled WGS sequence"/>
</dbReference>
<keyword evidence="1" id="KW-0812">Transmembrane</keyword>
<keyword evidence="1" id="KW-1133">Transmembrane helix</keyword>
<evidence type="ECO:0000256" key="1">
    <source>
        <dbReference type="SAM" id="Phobius"/>
    </source>
</evidence>
<feature type="transmembrane region" description="Helical" evidence="1">
    <location>
        <begin position="110"/>
        <end position="128"/>
    </location>
</feature>
<name>A0ABT0YQ69_9BURK</name>
<evidence type="ECO:0000313" key="2">
    <source>
        <dbReference type="EMBL" id="MCM5680888.1"/>
    </source>
</evidence>
<comment type="caution">
    <text evidence="2">The sequence shown here is derived from an EMBL/GenBank/DDBJ whole genome shotgun (WGS) entry which is preliminary data.</text>
</comment>
<evidence type="ECO:0000313" key="3">
    <source>
        <dbReference type="Proteomes" id="UP001165541"/>
    </source>
</evidence>
<accession>A0ABT0YQ69</accession>
<sequence>MNWYFFAAAVLTFVIGVAHSVLGERMVFHRMRRAGPIPTDGGTLLREGHVRILWASWHVATALGWCVAAALVGFSLPSSNAQEVLIVARAIMVAMVACSLLVLVGTKGRHLGWAGFLGVAVLTGLGLYA</sequence>
<reference evidence="2" key="1">
    <citation type="submission" date="2022-05" db="EMBL/GenBank/DDBJ databases">
        <title>Schlegelella sp. nov., isolated from mangrove soil.</title>
        <authorList>
            <person name="Liu Y."/>
            <person name="Ge X."/>
            <person name="Liu W."/>
        </authorList>
    </citation>
    <scope>NUCLEOTIDE SEQUENCE</scope>
    <source>
        <strain evidence="2">S2-27</strain>
    </source>
</reference>